<evidence type="ECO:0000256" key="1">
    <source>
        <dbReference type="SAM" id="MobiDB-lite"/>
    </source>
</evidence>
<feature type="compositionally biased region" description="Low complexity" evidence="1">
    <location>
        <begin position="60"/>
        <end position="72"/>
    </location>
</feature>
<dbReference type="EMBL" id="JANPWB010000009">
    <property type="protein sequence ID" value="KAJ1158581.1"/>
    <property type="molecule type" value="Genomic_DNA"/>
</dbReference>
<evidence type="ECO:0000313" key="2">
    <source>
        <dbReference type="EMBL" id="KAJ1158581.1"/>
    </source>
</evidence>
<gene>
    <name evidence="2" type="ORF">NDU88_011269</name>
</gene>
<sequence>MHLGSGHEKKSEPTLDSSTYQLPPAWIMFTVAHIPKPKQKHTAPLHSGAEGQRPLGRGAGATKPAAAFAPPGCHLPPFDRKSREEAGLRDAGG</sequence>
<feature type="compositionally biased region" description="Basic and acidic residues" evidence="1">
    <location>
        <begin position="77"/>
        <end position="93"/>
    </location>
</feature>
<organism evidence="2 3">
    <name type="scientific">Pleurodeles waltl</name>
    <name type="common">Iberian ribbed newt</name>
    <dbReference type="NCBI Taxonomy" id="8319"/>
    <lineage>
        <taxon>Eukaryota</taxon>
        <taxon>Metazoa</taxon>
        <taxon>Chordata</taxon>
        <taxon>Craniata</taxon>
        <taxon>Vertebrata</taxon>
        <taxon>Euteleostomi</taxon>
        <taxon>Amphibia</taxon>
        <taxon>Batrachia</taxon>
        <taxon>Caudata</taxon>
        <taxon>Salamandroidea</taxon>
        <taxon>Salamandridae</taxon>
        <taxon>Pleurodelinae</taxon>
        <taxon>Pleurodeles</taxon>
    </lineage>
</organism>
<reference evidence="2" key="1">
    <citation type="journal article" date="2022" name="bioRxiv">
        <title>Sequencing and chromosome-scale assembly of the giantPleurodeles waltlgenome.</title>
        <authorList>
            <person name="Brown T."/>
            <person name="Elewa A."/>
            <person name="Iarovenko S."/>
            <person name="Subramanian E."/>
            <person name="Araus A.J."/>
            <person name="Petzold A."/>
            <person name="Susuki M."/>
            <person name="Suzuki K.-i.T."/>
            <person name="Hayashi T."/>
            <person name="Toyoda A."/>
            <person name="Oliveira C."/>
            <person name="Osipova E."/>
            <person name="Leigh N.D."/>
            <person name="Simon A."/>
            <person name="Yun M.H."/>
        </authorList>
    </citation>
    <scope>NUCLEOTIDE SEQUENCE</scope>
    <source>
        <strain evidence="2">20211129_DDA</strain>
        <tissue evidence="2">Liver</tissue>
    </source>
</reference>
<dbReference type="Proteomes" id="UP001066276">
    <property type="component" value="Chromosome 5"/>
</dbReference>
<keyword evidence="3" id="KW-1185">Reference proteome</keyword>
<protein>
    <submittedName>
        <fullName evidence="2">Uncharacterized protein</fullName>
    </submittedName>
</protein>
<feature type="region of interest" description="Disordered" evidence="1">
    <location>
        <begin position="37"/>
        <end position="93"/>
    </location>
</feature>
<name>A0AAV7S1A2_PLEWA</name>
<proteinExistence type="predicted"/>
<comment type="caution">
    <text evidence="2">The sequence shown here is derived from an EMBL/GenBank/DDBJ whole genome shotgun (WGS) entry which is preliminary data.</text>
</comment>
<evidence type="ECO:0000313" key="3">
    <source>
        <dbReference type="Proteomes" id="UP001066276"/>
    </source>
</evidence>
<dbReference type="AlphaFoldDB" id="A0AAV7S1A2"/>
<accession>A0AAV7S1A2</accession>